<feature type="domain" description="Gp28/Gp37-like" evidence="1">
    <location>
        <begin position="8"/>
        <end position="351"/>
    </location>
</feature>
<keyword evidence="3" id="KW-1185">Reference proteome</keyword>
<dbReference type="EMBL" id="JAVRFJ010000007">
    <property type="protein sequence ID" value="MDT0567925.1"/>
    <property type="molecule type" value="Genomic_DNA"/>
</dbReference>
<proteinExistence type="predicted"/>
<dbReference type="Proteomes" id="UP001180737">
    <property type="component" value="Unassembled WGS sequence"/>
</dbReference>
<evidence type="ECO:0000259" key="1">
    <source>
        <dbReference type="Pfam" id="PF14594"/>
    </source>
</evidence>
<evidence type="ECO:0000313" key="2">
    <source>
        <dbReference type="EMBL" id="MDT0567925.1"/>
    </source>
</evidence>
<organism evidence="2 3">
    <name type="scientific">Streptomyces gottesmaniae</name>
    <dbReference type="NCBI Taxonomy" id="3075518"/>
    <lineage>
        <taxon>Bacteria</taxon>
        <taxon>Bacillati</taxon>
        <taxon>Actinomycetota</taxon>
        <taxon>Actinomycetes</taxon>
        <taxon>Kitasatosporales</taxon>
        <taxon>Streptomycetaceae</taxon>
        <taxon>Streptomyces</taxon>
    </lineage>
</organism>
<evidence type="ECO:0000313" key="3">
    <source>
        <dbReference type="Proteomes" id="UP001180737"/>
    </source>
</evidence>
<gene>
    <name evidence="2" type="ORF">RM704_10655</name>
</gene>
<protein>
    <submittedName>
        <fullName evidence="2">Siphovirus ReqiPepy6 Gp37-like family protein</fullName>
    </submittedName>
</protein>
<dbReference type="Pfam" id="PF14594">
    <property type="entry name" value="Sipho_Gp37"/>
    <property type="match status" value="1"/>
</dbReference>
<dbReference type="RefSeq" id="WP_311590495.1">
    <property type="nucleotide sequence ID" value="NZ_JAVRFJ010000007.1"/>
</dbReference>
<comment type="caution">
    <text evidence="2">The sequence shown here is derived from an EMBL/GenBank/DDBJ whole genome shotgun (WGS) entry which is preliminary data.</text>
</comment>
<accession>A0ABU2YUC5</accession>
<name>A0ABU2YUC5_9ACTN</name>
<reference evidence="2" key="1">
    <citation type="submission" date="2024-05" db="EMBL/GenBank/DDBJ databases">
        <title>30 novel species of actinomycetes from the DSMZ collection.</title>
        <authorList>
            <person name="Nouioui I."/>
        </authorList>
    </citation>
    <scope>NUCLEOTIDE SEQUENCE</scope>
    <source>
        <strain evidence="2">DSM 3412</strain>
    </source>
</reference>
<dbReference type="InterPro" id="IPR029432">
    <property type="entry name" value="Gp28/Gp37-like_dom"/>
</dbReference>
<sequence>MLAIQLLVTDQALIVQGDPLADWLSLDATVRFNEPGSGSVELVAHPYVMAQLQPGNRLVVLRDGAVWMAGPMEIPQDFSWGIGGEGEAPPGKVTVSFSDDLALVAGHLTWPAPASAWSAQPETSRQITSTNAEVIIRTLVNENCGPGALVARRISNFALATVAGVGTTTSVNTRLEGLLAACRRVAIDGGGLGFRTRQTATQIQFEVYEPQDLTATARFSEGLGNLRAVTYKRSAPTVTHALVTGSDQALPRAYIEVADTAAASAWWRVEQLVDASAVDDLTGELTQEGTAALAEGAAPVELATVTVDTEDLRAGRDYGLGDRVTVALPHGVEVTDLVRSIHLQATPGSGEYVTSLVGSPEATTDPQMVRLVRELGRRLGRLEAR</sequence>